<dbReference type="PANTHER" id="PTHR47735:SF9">
    <property type="entry name" value="POTASSIUM VOLTAGE-GATED CHANNEL SUBFAMILY KQT MEMBER 4-LIKE ISOFORM X1"/>
    <property type="match status" value="1"/>
</dbReference>
<dbReference type="PANTHER" id="PTHR47735">
    <property type="entry name" value="POTASSIUM VOLTAGE-GATED CHANNEL SUBFAMILY KQT MEMBER 4"/>
    <property type="match status" value="1"/>
</dbReference>
<feature type="transmembrane region" description="Helical" evidence="14">
    <location>
        <begin position="208"/>
        <end position="229"/>
    </location>
</feature>
<comment type="subcellular location">
    <subcellularLocation>
        <location evidence="1">Cell membrane</location>
        <topology evidence="1">Multi-pass membrane protein</topology>
    </subcellularLocation>
</comment>
<evidence type="ECO:0000256" key="9">
    <source>
        <dbReference type="ARBA" id="ARBA00023065"/>
    </source>
</evidence>
<keyword evidence="3" id="KW-1003">Cell membrane</keyword>
<feature type="region of interest" description="Disordered" evidence="13">
    <location>
        <begin position="636"/>
        <end position="672"/>
    </location>
</feature>
<keyword evidence="10 14" id="KW-0472">Membrane</keyword>
<feature type="transmembrane region" description="Helical" evidence="14">
    <location>
        <begin position="144"/>
        <end position="169"/>
    </location>
</feature>
<organism evidence="17 18">
    <name type="scientific">Mythimna separata</name>
    <name type="common">Oriental armyworm</name>
    <name type="synonym">Pseudaletia separata</name>
    <dbReference type="NCBI Taxonomy" id="271217"/>
    <lineage>
        <taxon>Eukaryota</taxon>
        <taxon>Metazoa</taxon>
        <taxon>Ecdysozoa</taxon>
        <taxon>Arthropoda</taxon>
        <taxon>Hexapoda</taxon>
        <taxon>Insecta</taxon>
        <taxon>Pterygota</taxon>
        <taxon>Neoptera</taxon>
        <taxon>Endopterygota</taxon>
        <taxon>Lepidoptera</taxon>
        <taxon>Glossata</taxon>
        <taxon>Ditrysia</taxon>
        <taxon>Noctuoidea</taxon>
        <taxon>Noctuidae</taxon>
        <taxon>Noctuinae</taxon>
        <taxon>Hadenini</taxon>
        <taxon>Mythimna</taxon>
    </lineage>
</organism>
<evidence type="ECO:0000256" key="1">
    <source>
        <dbReference type="ARBA" id="ARBA00004651"/>
    </source>
</evidence>
<dbReference type="Pfam" id="PF03520">
    <property type="entry name" value="KCNQ_channel"/>
    <property type="match status" value="1"/>
</dbReference>
<dbReference type="Gene3D" id="1.20.120.350">
    <property type="entry name" value="Voltage-gated potassium channels. Chain C"/>
    <property type="match status" value="1"/>
</dbReference>
<evidence type="ECO:0000256" key="11">
    <source>
        <dbReference type="ARBA" id="ARBA00023303"/>
    </source>
</evidence>
<keyword evidence="5 14" id="KW-0812">Transmembrane</keyword>
<dbReference type="PRINTS" id="PR00169">
    <property type="entry name" value="KCHANNEL"/>
</dbReference>
<feature type="transmembrane region" description="Helical" evidence="14">
    <location>
        <begin position="69"/>
        <end position="88"/>
    </location>
</feature>
<dbReference type="Proteomes" id="UP001231518">
    <property type="component" value="Chromosome 2"/>
</dbReference>
<evidence type="ECO:0000313" key="17">
    <source>
        <dbReference type="EMBL" id="KAJ8735530.1"/>
    </source>
</evidence>
<evidence type="ECO:0000256" key="4">
    <source>
        <dbReference type="ARBA" id="ARBA00022538"/>
    </source>
</evidence>
<feature type="domain" description="Potassium channel voltage dependent KCNQ C-terminal" evidence="16">
    <location>
        <begin position="376"/>
        <end position="515"/>
    </location>
</feature>
<feature type="transmembrane region" description="Helical" evidence="14">
    <location>
        <begin position="241"/>
        <end position="258"/>
    </location>
</feature>
<reference evidence="17" key="1">
    <citation type="submission" date="2023-03" db="EMBL/GenBank/DDBJ databases">
        <title>Chromosome-level genomes of two armyworms, Mythimna separata and Mythimna loreyi, provide insights into the biosynthesis and reception of sex pheromones.</title>
        <authorList>
            <person name="Zhao H."/>
        </authorList>
    </citation>
    <scope>NUCLEOTIDE SEQUENCE</scope>
    <source>
        <strain evidence="17">BeijingLab</strain>
        <tissue evidence="17">Pupa</tissue>
    </source>
</reference>
<evidence type="ECO:0000256" key="12">
    <source>
        <dbReference type="ARBA" id="ARBA00034430"/>
    </source>
</evidence>
<keyword evidence="9" id="KW-0406">Ion transport</keyword>
<evidence type="ECO:0008006" key="19">
    <source>
        <dbReference type="Google" id="ProtNLM"/>
    </source>
</evidence>
<dbReference type="Gene3D" id="1.10.287.70">
    <property type="match status" value="1"/>
</dbReference>
<evidence type="ECO:0000256" key="14">
    <source>
        <dbReference type="SAM" id="Phobius"/>
    </source>
</evidence>
<evidence type="ECO:0000256" key="8">
    <source>
        <dbReference type="ARBA" id="ARBA00022989"/>
    </source>
</evidence>
<dbReference type="InterPro" id="IPR005821">
    <property type="entry name" value="Ion_trans_dom"/>
</dbReference>
<dbReference type="GO" id="GO:0005249">
    <property type="term" value="F:voltage-gated potassium channel activity"/>
    <property type="evidence" value="ECO:0007669"/>
    <property type="project" value="InterPro"/>
</dbReference>
<dbReference type="Pfam" id="PF00520">
    <property type="entry name" value="Ion_trans"/>
    <property type="match status" value="1"/>
</dbReference>
<evidence type="ECO:0000256" key="6">
    <source>
        <dbReference type="ARBA" id="ARBA00022882"/>
    </source>
</evidence>
<dbReference type="Gene3D" id="6.10.140.1910">
    <property type="match status" value="2"/>
</dbReference>
<keyword evidence="4" id="KW-0633">Potassium transport</keyword>
<keyword evidence="8 14" id="KW-1133">Transmembrane helix</keyword>
<evidence type="ECO:0000259" key="15">
    <source>
        <dbReference type="Pfam" id="PF00520"/>
    </source>
</evidence>
<evidence type="ECO:0000313" key="18">
    <source>
        <dbReference type="Proteomes" id="UP001231518"/>
    </source>
</evidence>
<dbReference type="InterPro" id="IPR013821">
    <property type="entry name" value="K_chnl_volt-dep_KCNQ_C"/>
</dbReference>
<evidence type="ECO:0000256" key="2">
    <source>
        <dbReference type="ARBA" id="ARBA00022448"/>
    </source>
</evidence>
<keyword evidence="7" id="KW-0630">Potassium</keyword>
<evidence type="ECO:0000256" key="13">
    <source>
        <dbReference type="SAM" id="MobiDB-lite"/>
    </source>
</evidence>
<name>A0AAD7Z1Q5_MYTSE</name>
<protein>
    <recommendedName>
        <fullName evidence="19">Potassium voltage-gated channel subfamily KQT member 1</fullName>
    </recommendedName>
</protein>
<gene>
    <name evidence="17" type="ORF">PYW07_007150</name>
</gene>
<dbReference type="InterPro" id="IPR003937">
    <property type="entry name" value="K_chnl_volt-dep_KCNQ"/>
</dbReference>
<proteinExistence type="predicted"/>
<feature type="transmembrane region" description="Helical" evidence="14">
    <location>
        <begin position="270"/>
        <end position="295"/>
    </location>
</feature>
<keyword evidence="2" id="KW-0813">Transport</keyword>
<dbReference type="GO" id="GO:0008076">
    <property type="term" value="C:voltage-gated potassium channel complex"/>
    <property type="evidence" value="ECO:0007669"/>
    <property type="project" value="TreeGrafter"/>
</dbReference>
<evidence type="ECO:0000256" key="7">
    <source>
        <dbReference type="ARBA" id="ARBA00022958"/>
    </source>
</evidence>
<feature type="transmembrane region" description="Helical" evidence="14">
    <location>
        <begin position="100"/>
        <end position="123"/>
    </location>
</feature>
<evidence type="ECO:0000256" key="3">
    <source>
        <dbReference type="ARBA" id="ARBA00022475"/>
    </source>
</evidence>
<dbReference type="AlphaFoldDB" id="A0AAD7Z1Q5"/>
<evidence type="ECO:0000256" key="5">
    <source>
        <dbReference type="ARBA" id="ARBA00022692"/>
    </source>
</evidence>
<feature type="domain" description="Ion transport" evidence="15">
    <location>
        <begin position="72"/>
        <end position="300"/>
    </location>
</feature>
<dbReference type="SUPFAM" id="SSF81324">
    <property type="entry name" value="Voltage-gated potassium channels"/>
    <property type="match status" value="1"/>
</dbReference>
<dbReference type="PRINTS" id="PR01459">
    <property type="entry name" value="KCNQCHANNEL"/>
</dbReference>
<dbReference type="FunFam" id="1.10.287.70:FF:000016">
    <property type="entry name" value="Putative potassium voltage-gated channel subfamily KQT member 2"/>
    <property type="match status" value="1"/>
</dbReference>
<keyword evidence="11" id="KW-0407">Ion channel</keyword>
<keyword evidence="18" id="KW-1185">Reference proteome</keyword>
<dbReference type="InterPro" id="IPR027359">
    <property type="entry name" value="Volt_channel_dom_sf"/>
</dbReference>
<feature type="region of interest" description="Disordered" evidence="13">
    <location>
        <begin position="544"/>
        <end position="571"/>
    </location>
</feature>
<dbReference type="EMBL" id="JARGEI010000002">
    <property type="protein sequence ID" value="KAJ8735530.1"/>
    <property type="molecule type" value="Genomic_DNA"/>
</dbReference>
<evidence type="ECO:0000256" key="10">
    <source>
        <dbReference type="ARBA" id="ARBA00023136"/>
    </source>
</evidence>
<feature type="region of interest" description="Disordered" evidence="13">
    <location>
        <begin position="1"/>
        <end position="28"/>
    </location>
</feature>
<accession>A0AAD7Z1Q5</accession>
<keyword evidence="6" id="KW-0851">Voltage-gated channel</keyword>
<dbReference type="FunFam" id="1.20.120.350:FF:000017">
    <property type="entry name" value="potassium voltage-gated channel subfamily KQT member 1"/>
    <property type="match status" value="1"/>
</dbReference>
<feature type="compositionally biased region" description="Basic and acidic residues" evidence="13">
    <location>
        <begin position="9"/>
        <end position="23"/>
    </location>
</feature>
<comment type="catalytic activity">
    <reaction evidence="12">
        <text>K(+)(in) = K(+)(out)</text>
        <dbReference type="Rhea" id="RHEA:29463"/>
        <dbReference type="ChEBI" id="CHEBI:29103"/>
    </reaction>
</comment>
<comment type="caution">
    <text evidence="17">The sequence shown here is derived from an EMBL/GenBank/DDBJ whole genome shotgun (WGS) entry which is preliminary data.</text>
</comment>
<sequence>MKSTRRVRVHEDAIRHSERKSGGDRLATPRMSLLGKPLSYRATRRDARYRRLQSKFYNFLERPRGVKAVLYHMIVFLMVFMCLSLSVFSTIEEYEAKAGIVLFYMETVVVIWFAIEFFLRLWSSGCRSRYQGSIGRLKFLRRPFCIIDVTTILASVVVLGMGSSGQVFAASALRGLRFFQILRMVRMDRRGGTWKLLGSVVYAHRQELITTLYIGFLGLIFASFLVYLAEKDVTDTKFKNFAEALWWGVITLCTVGYGDMVPQTWQGKFIASFCALLGISFFALPAGILGSGFALKVQQQQRQKHMIRRRQPAATLIQALWRCYAADEHSMSVATWKIHQIPLPSPQASRVMSASFKNNASFVSRLPTIRRHKSTSLHSPAPHSKPAHRYDVNASAENLDEDEEPRCVTLTPRHKAAIRFIRKLKYFVARKRFREALKPYDVKDVIEQYSSGHADLLNRTKNLQYRLDQILGKQGSKAKDVYASKISLASRVVKIERQVDDIESKLDHLLEMYKEDRGVSRRLVGGGPQGGAGSGALVERARPALADKQSSEPNSPVSRGGDAPAPAAPLALCKRPMNRGYSDLGSRFMKKKVIVKTASTSRNGDSPRDDEVVIVVPDREVTPPRLVTDSSEVCASCSAGGETEPRSMSSGSASWCEGDAADERGYGSGDSLAEDAALLGDAAHTQPRAHRSQRRDVAVDLHLLRPDV</sequence>
<evidence type="ECO:0000259" key="16">
    <source>
        <dbReference type="Pfam" id="PF03520"/>
    </source>
</evidence>